<organism evidence="6">
    <name type="scientific">Lysichiton camtschatcensis</name>
    <name type="common">Asian skunk-cabbage</name>
    <name type="synonym">Dracontium camtschatcense</name>
    <dbReference type="NCBI Taxonomy" id="174226"/>
    <lineage>
        <taxon>Eukaryota</taxon>
        <taxon>Viridiplantae</taxon>
        <taxon>Streptophyta</taxon>
        <taxon>Embryophyta</taxon>
        <taxon>Tracheophyta</taxon>
        <taxon>Spermatophyta</taxon>
        <taxon>Magnoliopsida</taxon>
        <taxon>Liliopsida</taxon>
        <taxon>Araceae</taxon>
        <taxon>Orontioideae</taxon>
        <taxon>Lysichiton</taxon>
    </lineage>
</organism>
<evidence type="ECO:0000256" key="2">
    <source>
        <dbReference type="ARBA" id="ARBA00022737"/>
    </source>
</evidence>
<keyword evidence="3" id="KW-0430">Lectin</keyword>
<dbReference type="SMART" id="SM00108">
    <property type="entry name" value="B_lectin"/>
    <property type="match status" value="2"/>
</dbReference>
<gene>
    <name evidence="6" type="primary">lcl</name>
</gene>
<dbReference type="PROSITE" id="PS50927">
    <property type="entry name" value="BULB_LECTIN"/>
    <property type="match status" value="2"/>
</dbReference>
<keyword evidence="3" id="KW-0465">Mannose-binding</keyword>
<accession>H1A7C5</accession>
<dbReference type="GO" id="GO:0051707">
    <property type="term" value="P:response to other organism"/>
    <property type="evidence" value="ECO:0007669"/>
    <property type="project" value="UniProtKB-ARBA"/>
</dbReference>
<keyword evidence="1" id="KW-0348">Hemagglutinin</keyword>
<evidence type="ECO:0000256" key="1">
    <source>
        <dbReference type="ARBA" id="ARBA00022546"/>
    </source>
</evidence>
<evidence type="ECO:0000256" key="4">
    <source>
        <dbReference type="SAM" id="SignalP"/>
    </source>
</evidence>
<dbReference type="EMBL" id="AB366157">
    <property type="protein sequence ID" value="BAL44282.1"/>
    <property type="molecule type" value="mRNA"/>
</dbReference>
<proteinExistence type="evidence at transcript level"/>
<keyword evidence="2" id="KW-0677">Repeat</keyword>
<dbReference type="InterPro" id="IPR036426">
    <property type="entry name" value="Bulb-type_lectin_dom_sf"/>
</dbReference>
<keyword evidence="4" id="KW-0732">Signal</keyword>
<name>H1A7C5_LYSCA</name>
<dbReference type="CDD" id="cd00028">
    <property type="entry name" value="B_lectin"/>
    <property type="match status" value="2"/>
</dbReference>
<dbReference type="Gene3D" id="2.90.10.10">
    <property type="entry name" value="Bulb-type lectin domain"/>
    <property type="match status" value="2"/>
</dbReference>
<evidence type="ECO:0000256" key="3">
    <source>
        <dbReference type="ARBA" id="ARBA00023035"/>
    </source>
</evidence>
<sequence>MARLLFIFSAILGLLLIPGGSARMANNYLLSGETLGTDQQLNYDKLSFVMQGDCNLVLYNGGWQSNTANRGKDCTVSLNNDGQLVIKSGDGKTVWTSGDSSPRGNYAAVLHPEGKVVVYGPEVWSAYYKGVASDVVNSSLLAGGSGVGNTPMVTNLMFSGQVLYRDGKLTTRDYMFVMQGDCNLVLYTHGGWQSNTHGNGQHCFLRLDHRGMLTIKDDSYGTVWTSGQKSAEGEYVLILQEDAKVVVYGPAIWSTKSTGEKIAMVTV</sequence>
<dbReference type="SUPFAM" id="SSF51110">
    <property type="entry name" value="alpha-D-mannose-specific plant lectins"/>
    <property type="match status" value="2"/>
</dbReference>
<evidence type="ECO:0000259" key="5">
    <source>
        <dbReference type="PROSITE" id="PS50927"/>
    </source>
</evidence>
<feature type="domain" description="Bulb-type lectin" evidence="5">
    <location>
        <begin position="26"/>
        <end position="131"/>
    </location>
</feature>
<dbReference type="InterPro" id="IPR001480">
    <property type="entry name" value="Bulb-type_lectin_dom"/>
</dbReference>
<dbReference type="SMR" id="H1A7C5"/>
<protein>
    <submittedName>
        <fullName evidence="6">Lectin</fullName>
    </submittedName>
</protein>
<feature type="domain" description="Bulb-type lectin" evidence="5">
    <location>
        <begin position="154"/>
        <end position="260"/>
    </location>
</feature>
<evidence type="ECO:0000313" key="6">
    <source>
        <dbReference type="EMBL" id="BAL44282.1"/>
    </source>
</evidence>
<feature type="chain" id="PRO_5003547875" evidence="4">
    <location>
        <begin position="23"/>
        <end position="267"/>
    </location>
</feature>
<dbReference type="GO" id="GO:0005537">
    <property type="term" value="F:D-mannose binding"/>
    <property type="evidence" value="ECO:0007669"/>
    <property type="project" value="UniProtKB-KW"/>
</dbReference>
<reference evidence="6" key="1">
    <citation type="journal article" date="2012" name="Biosci. Biotechnol. Biochem.">
        <title>Purification, characterization, and molecular cloning of lectin from winter buds of Lysichiton camtschatcensis (L.) Schott.</title>
        <authorList>
            <person name="Nakagawa Y."/>
            <person name="Sakamoto H."/>
            <person name="Tateno H."/>
            <person name="Hirabayashi J."/>
            <person name="Oguri S."/>
        </authorList>
    </citation>
    <scope>NUCLEOTIDE SEQUENCE</scope>
    <source>
        <tissue evidence="6">Winter bud</tissue>
    </source>
</reference>
<dbReference type="AlphaFoldDB" id="H1A7C5"/>
<feature type="signal peptide" evidence="4">
    <location>
        <begin position="1"/>
        <end position="22"/>
    </location>
</feature>